<name>A0A8H5UTJ3_9HYPO</name>
<gene>
    <name evidence="1" type="ORF">FPCIR_2934</name>
</gene>
<sequence length="121" mass="13163">MNPNTELVDGVLVVDCGYNPPTEEWTNNYQDMGGDEYWGEGGKVYQVLESRGLSGNLKPLFALGAESGAPYTLLQLDAKFYFFSADDETLERIDYPNNLGEILGTIGDPDGGLGEISMTTV</sequence>
<proteinExistence type="predicted"/>
<reference evidence="1 2" key="1">
    <citation type="submission" date="2020-05" db="EMBL/GenBank/DDBJ databases">
        <title>Identification and distribution of gene clusters putatively required for synthesis of sphingolipid metabolism inhibitors in phylogenetically diverse species of the filamentous fungus Fusarium.</title>
        <authorList>
            <person name="Kim H.-S."/>
            <person name="Busman M."/>
            <person name="Brown D.W."/>
            <person name="Divon H."/>
            <person name="Uhlig S."/>
            <person name="Proctor R.H."/>
        </authorList>
    </citation>
    <scope>NUCLEOTIDE SEQUENCE [LARGE SCALE GENOMIC DNA]</scope>
    <source>
        <strain evidence="1 2">NRRL 36939</strain>
    </source>
</reference>
<organism evidence="1 2">
    <name type="scientific">Fusarium pseudocircinatum</name>
    <dbReference type="NCBI Taxonomy" id="56676"/>
    <lineage>
        <taxon>Eukaryota</taxon>
        <taxon>Fungi</taxon>
        <taxon>Dikarya</taxon>
        <taxon>Ascomycota</taxon>
        <taxon>Pezizomycotina</taxon>
        <taxon>Sordariomycetes</taxon>
        <taxon>Hypocreomycetidae</taxon>
        <taxon>Hypocreales</taxon>
        <taxon>Nectriaceae</taxon>
        <taxon>Fusarium</taxon>
        <taxon>Fusarium fujikuroi species complex</taxon>
    </lineage>
</organism>
<dbReference type="OrthoDB" id="4678058at2759"/>
<protein>
    <submittedName>
        <fullName evidence="1">Uncharacterized protein</fullName>
    </submittedName>
</protein>
<evidence type="ECO:0000313" key="1">
    <source>
        <dbReference type="EMBL" id="KAF5598637.1"/>
    </source>
</evidence>
<keyword evidence="2" id="KW-1185">Reference proteome</keyword>
<dbReference type="EMBL" id="JAAOAS010000060">
    <property type="protein sequence ID" value="KAF5598637.1"/>
    <property type="molecule type" value="Genomic_DNA"/>
</dbReference>
<accession>A0A8H5UTJ3</accession>
<dbReference type="AlphaFoldDB" id="A0A8H5UTJ3"/>
<comment type="caution">
    <text evidence="1">The sequence shown here is derived from an EMBL/GenBank/DDBJ whole genome shotgun (WGS) entry which is preliminary data.</text>
</comment>
<evidence type="ECO:0000313" key="2">
    <source>
        <dbReference type="Proteomes" id="UP000546213"/>
    </source>
</evidence>
<dbReference type="Proteomes" id="UP000546213">
    <property type="component" value="Unassembled WGS sequence"/>
</dbReference>